<dbReference type="GO" id="GO:0005737">
    <property type="term" value="C:cytoplasm"/>
    <property type="evidence" value="ECO:0007669"/>
    <property type="project" value="TreeGrafter"/>
</dbReference>
<feature type="domain" description="Carbohydrate kinase FGGY C-terminal" evidence="5">
    <location>
        <begin position="278"/>
        <end position="483"/>
    </location>
</feature>
<sequence>MFNCFTPRRVVVGVDVGTGSARAGSRLATASAAIRTWTYGEGDFVEQSGDDIWRAVCLSVREAVSKAGCPAEAVVGLGFDATCSLVVVDGAGAAVSVADEPVVAGDDVRNVVVWMDHRATAEAAAITASGHGALQCVGGVISPEMEMPKIAWLKKHKPECVAPGCRLFDLADYLSWRASGDGTRSTCTVVCKWNWHPKKHWDDSFLAVCGLADLRRSCDIGGAFAAPGAAVGNGLTAAAARDLGLPRSVAVASGMIDAHAGGVGSLAASGEPPERTVAIIAGTSCCIMATSREAVYAPGVWGPYAGAMVPGTWLSEGGQSAAGMLLDHVVASHAGRPVDCPPGEVYDLLNSRLDALARERGVAVFELARHVHVDPDFRGNRAPLADPSRAGSVVGLKLDPTLDNLAVVYLATVLALAYQTRHVLEVLEASGHAPCAAAVVTGGMARNALYVRALADALDVPVSLPEEAEAVLLGAAALAATAANAHPTLLAAMAAMTRAADVVAPDPKLRTFHDAKYDVFRRLSDAQADFKRQMADA</sequence>
<dbReference type="InterPro" id="IPR018485">
    <property type="entry name" value="FGGY_C"/>
</dbReference>
<dbReference type="InterPro" id="IPR000577">
    <property type="entry name" value="Carb_kinase_FGGY"/>
</dbReference>
<evidence type="ECO:0000256" key="1">
    <source>
        <dbReference type="ARBA" id="ARBA00009156"/>
    </source>
</evidence>
<proteinExistence type="inferred from homology"/>
<dbReference type="PANTHER" id="PTHR43435:SF4">
    <property type="entry name" value="FGGY CARBOHYDRATE KINASE DOMAIN-CONTAINING PROTEIN"/>
    <property type="match status" value="1"/>
</dbReference>
<keyword evidence="7" id="KW-1185">Reference proteome</keyword>
<feature type="domain" description="Carbohydrate kinase FGGY N-terminal" evidence="4">
    <location>
        <begin position="11"/>
        <end position="264"/>
    </location>
</feature>
<dbReference type="GO" id="GO:0019150">
    <property type="term" value="F:D-ribulokinase activity"/>
    <property type="evidence" value="ECO:0007669"/>
    <property type="project" value="TreeGrafter"/>
</dbReference>
<evidence type="ECO:0000313" key="7">
    <source>
        <dbReference type="Proteomes" id="UP000002729"/>
    </source>
</evidence>
<organism evidence="7">
    <name type="scientific">Aureococcus anophagefferens</name>
    <name type="common">Harmful bloom alga</name>
    <dbReference type="NCBI Taxonomy" id="44056"/>
    <lineage>
        <taxon>Eukaryota</taxon>
        <taxon>Sar</taxon>
        <taxon>Stramenopiles</taxon>
        <taxon>Ochrophyta</taxon>
        <taxon>Pelagophyceae</taxon>
        <taxon>Pelagomonadales</taxon>
        <taxon>Pelagomonadaceae</taxon>
        <taxon>Aureococcus</taxon>
    </lineage>
</organism>
<evidence type="ECO:0000259" key="4">
    <source>
        <dbReference type="Pfam" id="PF00370"/>
    </source>
</evidence>
<protein>
    <recommendedName>
        <fullName evidence="8">Carbohydrate kinase FGGY C-terminal domain-containing protein</fullName>
    </recommendedName>
</protein>
<dbReference type="InParanoid" id="F0Y871"/>
<dbReference type="PANTHER" id="PTHR43435">
    <property type="entry name" value="RIBULOKINASE"/>
    <property type="match status" value="1"/>
</dbReference>
<name>F0Y871_AURAN</name>
<dbReference type="NCBIfam" id="TIGR01315">
    <property type="entry name" value="5C_CHO_kinase"/>
    <property type="match status" value="1"/>
</dbReference>
<dbReference type="SUPFAM" id="SSF53067">
    <property type="entry name" value="Actin-like ATPase domain"/>
    <property type="match status" value="2"/>
</dbReference>
<dbReference type="InterPro" id="IPR043129">
    <property type="entry name" value="ATPase_NBD"/>
</dbReference>
<dbReference type="GO" id="GO:0019321">
    <property type="term" value="P:pentose metabolic process"/>
    <property type="evidence" value="ECO:0007669"/>
    <property type="project" value="TreeGrafter"/>
</dbReference>
<dbReference type="Gene3D" id="1.20.58.2240">
    <property type="match status" value="1"/>
</dbReference>
<keyword evidence="2" id="KW-0808">Transferase</keyword>
<dbReference type="RefSeq" id="XP_009036559.1">
    <property type="nucleotide sequence ID" value="XM_009038311.1"/>
</dbReference>
<dbReference type="Proteomes" id="UP000002729">
    <property type="component" value="Unassembled WGS sequence"/>
</dbReference>
<dbReference type="Pfam" id="PF00370">
    <property type="entry name" value="FGGY_N"/>
    <property type="match status" value="1"/>
</dbReference>
<reference evidence="6 7" key="1">
    <citation type="journal article" date="2011" name="Proc. Natl. Acad. Sci. U.S.A.">
        <title>Niche of harmful alga Aureococcus anophagefferens revealed through ecogenomics.</title>
        <authorList>
            <person name="Gobler C.J."/>
            <person name="Berry D.L."/>
            <person name="Dyhrman S.T."/>
            <person name="Wilhelm S.W."/>
            <person name="Salamov A."/>
            <person name="Lobanov A.V."/>
            <person name="Zhang Y."/>
            <person name="Collier J.L."/>
            <person name="Wurch L.L."/>
            <person name="Kustka A.B."/>
            <person name="Dill B.D."/>
            <person name="Shah M."/>
            <person name="VerBerkmoes N.C."/>
            <person name="Kuo A."/>
            <person name="Terry A."/>
            <person name="Pangilinan J."/>
            <person name="Lindquist E.A."/>
            <person name="Lucas S."/>
            <person name="Paulsen I.T."/>
            <person name="Hattenrath-Lehmann T.K."/>
            <person name="Talmage S.C."/>
            <person name="Walker E.A."/>
            <person name="Koch F."/>
            <person name="Burson A.M."/>
            <person name="Marcoval M.A."/>
            <person name="Tang Y.Z."/>
            <person name="Lecleir G.R."/>
            <person name="Coyne K.J."/>
            <person name="Berg G.M."/>
            <person name="Bertrand E.M."/>
            <person name="Saito M.A."/>
            <person name="Gladyshev V.N."/>
            <person name="Grigoriev I.V."/>
        </authorList>
    </citation>
    <scope>NUCLEOTIDE SEQUENCE [LARGE SCALE GENOMIC DNA]</scope>
    <source>
        <strain evidence="7">CCMP 1984</strain>
    </source>
</reference>
<dbReference type="OMA" id="HKAMWHE"/>
<dbReference type="Gene3D" id="3.30.420.40">
    <property type="match status" value="1"/>
</dbReference>
<keyword evidence="3" id="KW-0418">Kinase</keyword>
<dbReference type="Pfam" id="PF02782">
    <property type="entry name" value="FGGY_C"/>
    <property type="match status" value="1"/>
</dbReference>
<comment type="similarity">
    <text evidence="1">Belongs to the FGGY kinase family.</text>
</comment>
<dbReference type="KEGG" id="aaf:AURANDRAFT_58986"/>
<dbReference type="OrthoDB" id="203824at2759"/>
<dbReference type="GeneID" id="20222701"/>
<gene>
    <name evidence="6" type="ORF">AURANDRAFT_58986</name>
</gene>
<evidence type="ECO:0008006" key="8">
    <source>
        <dbReference type="Google" id="ProtNLM"/>
    </source>
</evidence>
<dbReference type="PIRSF" id="PIRSF000538">
    <property type="entry name" value="GlpK"/>
    <property type="match status" value="1"/>
</dbReference>
<accession>F0Y871</accession>
<evidence type="ECO:0000256" key="3">
    <source>
        <dbReference type="ARBA" id="ARBA00022777"/>
    </source>
</evidence>
<evidence type="ECO:0000256" key="2">
    <source>
        <dbReference type="ARBA" id="ARBA00022679"/>
    </source>
</evidence>
<evidence type="ECO:0000259" key="5">
    <source>
        <dbReference type="Pfam" id="PF02782"/>
    </source>
</evidence>
<dbReference type="eggNOG" id="KOG2517">
    <property type="taxonomic scope" value="Eukaryota"/>
</dbReference>
<dbReference type="AlphaFoldDB" id="F0Y871"/>
<dbReference type="EMBL" id="GL833127">
    <property type="protein sequence ID" value="EGB08554.1"/>
    <property type="molecule type" value="Genomic_DNA"/>
</dbReference>
<dbReference type="InterPro" id="IPR018484">
    <property type="entry name" value="FGGY_N"/>
</dbReference>
<dbReference type="InterPro" id="IPR006003">
    <property type="entry name" value="FGGY_RbtK-like"/>
</dbReference>
<evidence type="ECO:0000313" key="6">
    <source>
        <dbReference type="EMBL" id="EGB08554.1"/>
    </source>
</evidence>